<sequence length="119" mass="13351">MEAKLHTAISSLLVYSIISVHKFEHLMVPRFCWLLFLFAESLYSMYGVPVSICDSIMADQSFWALTVSRPLFSRSYLSYKASNSSPQTSASPGHSFGHISVQFSSFSTLFMNKSGIHRA</sequence>
<dbReference type="AlphaFoldDB" id="A0A3M7PDK1"/>
<gene>
    <name evidence="1" type="ORF">BpHYR1_023803</name>
</gene>
<proteinExistence type="predicted"/>
<evidence type="ECO:0000313" key="2">
    <source>
        <dbReference type="Proteomes" id="UP000276133"/>
    </source>
</evidence>
<dbReference type="Proteomes" id="UP000276133">
    <property type="component" value="Unassembled WGS sequence"/>
</dbReference>
<organism evidence="1 2">
    <name type="scientific">Brachionus plicatilis</name>
    <name type="common">Marine rotifer</name>
    <name type="synonym">Brachionus muelleri</name>
    <dbReference type="NCBI Taxonomy" id="10195"/>
    <lineage>
        <taxon>Eukaryota</taxon>
        <taxon>Metazoa</taxon>
        <taxon>Spiralia</taxon>
        <taxon>Gnathifera</taxon>
        <taxon>Rotifera</taxon>
        <taxon>Eurotatoria</taxon>
        <taxon>Monogononta</taxon>
        <taxon>Pseudotrocha</taxon>
        <taxon>Ploima</taxon>
        <taxon>Brachionidae</taxon>
        <taxon>Brachionus</taxon>
    </lineage>
</organism>
<evidence type="ECO:0000313" key="1">
    <source>
        <dbReference type="EMBL" id="RMZ97083.1"/>
    </source>
</evidence>
<comment type="caution">
    <text evidence="1">The sequence shown here is derived from an EMBL/GenBank/DDBJ whole genome shotgun (WGS) entry which is preliminary data.</text>
</comment>
<dbReference type="EMBL" id="REGN01011657">
    <property type="protein sequence ID" value="RMZ97083.1"/>
    <property type="molecule type" value="Genomic_DNA"/>
</dbReference>
<name>A0A3M7PDK1_BRAPC</name>
<reference evidence="1 2" key="1">
    <citation type="journal article" date="2018" name="Sci. Rep.">
        <title>Genomic signatures of local adaptation to the degree of environmental predictability in rotifers.</title>
        <authorList>
            <person name="Franch-Gras L."/>
            <person name="Hahn C."/>
            <person name="Garcia-Roger E.M."/>
            <person name="Carmona M.J."/>
            <person name="Serra M."/>
            <person name="Gomez A."/>
        </authorList>
    </citation>
    <scope>NUCLEOTIDE SEQUENCE [LARGE SCALE GENOMIC DNA]</scope>
    <source>
        <strain evidence="1">HYR1</strain>
    </source>
</reference>
<keyword evidence="2" id="KW-1185">Reference proteome</keyword>
<accession>A0A3M7PDK1</accession>
<protein>
    <submittedName>
        <fullName evidence="1">Uncharacterized protein</fullName>
    </submittedName>
</protein>